<dbReference type="PROSITE" id="PS00092">
    <property type="entry name" value="N6_MTASE"/>
    <property type="match status" value="1"/>
</dbReference>
<keyword evidence="1 6" id="KW-0963">Cytoplasm</keyword>
<accession>A0A4V3C3M1</accession>
<dbReference type="InterPro" id="IPR029063">
    <property type="entry name" value="SAM-dependent_MTases_sf"/>
</dbReference>
<dbReference type="HAMAP" id="MF_01872">
    <property type="entry name" value="tRNA_methyltr_YfiC"/>
    <property type="match status" value="1"/>
</dbReference>
<keyword evidence="5 6" id="KW-0819">tRNA processing</keyword>
<protein>
    <recommendedName>
        <fullName evidence="6">tRNA1(Val) (adenine(37)-N6)-methyltransferase</fullName>
        <ecNumber evidence="6">2.1.1.223</ecNumber>
    </recommendedName>
    <alternativeName>
        <fullName evidence="6">tRNA m6A37 methyltransferase</fullName>
    </alternativeName>
</protein>
<evidence type="ECO:0000256" key="4">
    <source>
        <dbReference type="ARBA" id="ARBA00022691"/>
    </source>
</evidence>
<dbReference type="GO" id="GO:0008033">
    <property type="term" value="P:tRNA processing"/>
    <property type="evidence" value="ECO:0007669"/>
    <property type="project" value="UniProtKB-UniRule"/>
</dbReference>
<dbReference type="InterPro" id="IPR007848">
    <property type="entry name" value="Small_mtfrase_dom"/>
</dbReference>
<dbReference type="SUPFAM" id="SSF53335">
    <property type="entry name" value="S-adenosyl-L-methionine-dependent methyltransferases"/>
    <property type="match status" value="1"/>
</dbReference>
<keyword evidence="9" id="KW-1185">Reference proteome</keyword>
<dbReference type="OrthoDB" id="5383291at2"/>
<dbReference type="PANTHER" id="PTHR47739:SF1">
    <property type="entry name" value="TRNA1(VAL) (ADENINE(37)-N6)-METHYLTRANSFERASE"/>
    <property type="match status" value="1"/>
</dbReference>
<dbReference type="Gene3D" id="3.40.50.150">
    <property type="entry name" value="Vaccinia Virus protein VP39"/>
    <property type="match status" value="1"/>
</dbReference>
<comment type="subcellular location">
    <subcellularLocation>
        <location evidence="6">Cytoplasm</location>
    </subcellularLocation>
</comment>
<comment type="similarity">
    <text evidence="6">Belongs to the methyltransferase superfamily. tRNA (adenine-N(6)-)-methyltransferase family.</text>
</comment>
<evidence type="ECO:0000313" key="9">
    <source>
        <dbReference type="Proteomes" id="UP000295499"/>
    </source>
</evidence>
<dbReference type="GO" id="GO:0032259">
    <property type="term" value="P:methylation"/>
    <property type="evidence" value="ECO:0007669"/>
    <property type="project" value="UniProtKB-KW"/>
</dbReference>
<dbReference type="Pfam" id="PF05175">
    <property type="entry name" value="MTS"/>
    <property type="match status" value="1"/>
</dbReference>
<name>A0A4V3C3M1_9SPHI</name>
<evidence type="ECO:0000256" key="6">
    <source>
        <dbReference type="HAMAP-Rule" id="MF_01872"/>
    </source>
</evidence>
<dbReference type="EMBL" id="SNWM01000002">
    <property type="protein sequence ID" value="TDO22618.1"/>
    <property type="molecule type" value="Genomic_DNA"/>
</dbReference>
<keyword evidence="3 6" id="KW-0808">Transferase</keyword>
<evidence type="ECO:0000259" key="7">
    <source>
        <dbReference type="Pfam" id="PF05175"/>
    </source>
</evidence>
<dbReference type="InterPro" id="IPR050210">
    <property type="entry name" value="tRNA_Adenine-N(6)_MTase"/>
</dbReference>
<keyword evidence="2 6" id="KW-0489">Methyltransferase</keyword>
<dbReference type="GO" id="GO:0016430">
    <property type="term" value="F:tRNA (adenine-N6)-methyltransferase activity"/>
    <property type="evidence" value="ECO:0007669"/>
    <property type="project" value="UniProtKB-UniRule"/>
</dbReference>
<evidence type="ECO:0000256" key="2">
    <source>
        <dbReference type="ARBA" id="ARBA00022603"/>
    </source>
</evidence>
<dbReference type="InterPro" id="IPR022882">
    <property type="entry name" value="tRNA_adenine-N6_MeTrfase"/>
</dbReference>
<keyword evidence="4 6" id="KW-0949">S-adenosyl-L-methionine</keyword>
<dbReference type="EC" id="2.1.1.223" evidence="6"/>
<evidence type="ECO:0000313" key="8">
    <source>
        <dbReference type="EMBL" id="TDO22618.1"/>
    </source>
</evidence>
<dbReference type="AlphaFoldDB" id="A0A4V3C3M1"/>
<comment type="caution">
    <text evidence="8">The sequence shown here is derived from an EMBL/GenBank/DDBJ whole genome shotgun (WGS) entry which is preliminary data.</text>
</comment>
<reference evidence="8 9" key="1">
    <citation type="submission" date="2019-03" db="EMBL/GenBank/DDBJ databases">
        <title>Genomic Encyclopedia of Archaeal and Bacterial Type Strains, Phase II (KMG-II): from individual species to whole genera.</title>
        <authorList>
            <person name="Goeker M."/>
        </authorList>
    </citation>
    <scope>NUCLEOTIDE SEQUENCE [LARGE SCALE GENOMIC DNA]</scope>
    <source>
        <strain evidence="8 9">DSM 19034</strain>
    </source>
</reference>
<comment type="catalytic activity">
    <reaction evidence="6">
        <text>adenosine(37) in tRNA1(Val) + S-adenosyl-L-methionine = N(6)-methyladenosine(37) in tRNA1(Val) + S-adenosyl-L-homocysteine + H(+)</text>
        <dbReference type="Rhea" id="RHEA:43160"/>
        <dbReference type="Rhea" id="RHEA-COMP:10369"/>
        <dbReference type="Rhea" id="RHEA-COMP:10370"/>
        <dbReference type="ChEBI" id="CHEBI:15378"/>
        <dbReference type="ChEBI" id="CHEBI:57856"/>
        <dbReference type="ChEBI" id="CHEBI:59789"/>
        <dbReference type="ChEBI" id="CHEBI:74411"/>
        <dbReference type="ChEBI" id="CHEBI:74449"/>
        <dbReference type="EC" id="2.1.1.223"/>
    </reaction>
</comment>
<feature type="domain" description="Methyltransferase small" evidence="7">
    <location>
        <begin position="27"/>
        <end position="133"/>
    </location>
</feature>
<gene>
    <name evidence="8" type="ORF">CLV32_1596</name>
</gene>
<dbReference type="GO" id="GO:0005737">
    <property type="term" value="C:cytoplasm"/>
    <property type="evidence" value="ECO:0007669"/>
    <property type="project" value="UniProtKB-SubCell"/>
</dbReference>
<comment type="function">
    <text evidence="6">Specifically methylates the adenine in position 37 of tRNA(1)(Val) (anticodon cmo5UAC).</text>
</comment>
<organism evidence="8 9">
    <name type="scientific">Pedobacter duraquae</name>
    <dbReference type="NCBI Taxonomy" id="425511"/>
    <lineage>
        <taxon>Bacteria</taxon>
        <taxon>Pseudomonadati</taxon>
        <taxon>Bacteroidota</taxon>
        <taxon>Sphingobacteriia</taxon>
        <taxon>Sphingobacteriales</taxon>
        <taxon>Sphingobacteriaceae</taxon>
        <taxon>Pedobacter</taxon>
    </lineage>
</organism>
<dbReference type="Proteomes" id="UP000295499">
    <property type="component" value="Unassembled WGS sequence"/>
</dbReference>
<evidence type="ECO:0000256" key="1">
    <source>
        <dbReference type="ARBA" id="ARBA00022490"/>
    </source>
</evidence>
<dbReference type="PANTHER" id="PTHR47739">
    <property type="entry name" value="TRNA1(VAL) (ADENINE(37)-N6)-METHYLTRANSFERASE"/>
    <property type="match status" value="1"/>
</dbReference>
<evidence type="ECO:0000256" key="5">
    <source>
        <dbReference type="ARBA" id="ARBA00022694"/>
    </source>
</evidence>
<proteinExistence type="inferred from homology"/>
<dbReference type="InterPro" id="IPR002052">
    <property type="entry name" value="DNA_methylase_N6_adenine_CS"/>
</dbReference>
<dbReference type="CDD" id="cd02440">
    <property type="entry name" value="AdoMet_MTases"/>
    <property type="match status" value="1"/>
</dbReference>
<dbReference type="GO" id="GO:0003676">
    <property type="term" value="F:nucleic acid binding"/>
    <property type="evidence" value="ECO:0007669"/>
    <property type="project" value="InterPro"/>
</dbReference>
<evidence type="ECO:0000256" key="3">
    <source>
        <dbReference type="ARBA" id="ARBA00022679"/>
    </source>
</evidence>
<sequence length="234" mass="26490">MSSVFRFKQFEVEQSGTAMKINTDGVLLASIATHAKPIRILDIGTGTGVIALMLAQRFAEANVDAVEIDAFSAQTAGLNFSNAPFAERLAIYHSDILNFSPDDRYDLIVSNPPYFVNDLKNELLQKQIARHADEDFFGNLLRKVSSLLTERGLFWVILPVKTADWVIEHSVLHQLYPSRIISVHSDEEKPVIRKILCLQLGFTAVLEEHFYIYAARNTYTTAYKELLKDFFLAF</sequence>